<dbReference type="EMBL" id="LR796938">
    <property type="protein sequence ID" value="CAB4176371.1"/>
    <property type="molecule type" value="Genomic_DNA"/>
</dbReference>
<reference evidence="3" key="1">
    <citation type="submission" date="2020-05" db="EMBL/GenBank/DDBJ databases">
        <authorList>
            <person name="Chiriac C."/>
            <person name="Salcher M."/>
            <person name="Ghai R."/>
            <person name="Kavagutti S V."/>
        </authorList>
    </citation>
    <scope>NUCLEOTIDE SEQUENCE</scope>
</reference>
<dbReference type="EMBL" id="LR797011">
    <property type="protein sequence ID" value="CAB4181426.1"/>
    <property type="molecule type" value="Genomic_DNA"/>
</dbReference>
<name>A0A6J5RYU2_9CAUD</name>
<evidence type="ECO:0000313" key="4">
    <source>
        <dbReference type="EMBL" id="CAB4210654.1"/>
    </source>
</evidence>
<dbReference type="EMBL" id="LR797263">
    <property type="protein sequence ID" value="CAB4198738.1"/>
    <property type="molecule type" value="Genomic_DNA"/>
</dbReference>
<protein>
    <submittedName>
        <fullName evidence="3">Uncharacterized protein</fullName>
    </submittedName>
</protein>
<evidence type="ECO:0000313" key="5">
    <source>
        <dbReference type="EMBL" id="CAB5227579.1"/>
    </source>
</evidence>
<dbReference type="EMBL" id="LR798372">
    <property type="protein sequence ID" value="CAB5227579.1"/>
    <property type="molecule type" value="Genomic_DNA"/>
</dbReference>
<sequence>MLSIVILDSGEPNVIKLTYENLFREIKSIPDGELLVEKDWFNALDKIHNKYVCFVEPDCLVSGGYFASQMGLFNKSGYTRKLAMMSSAIGINNWANRIYGFKLDSGLADGIIPVKEKTSNSVHPVQMGFVPGSIIRVSMLRKALEELKITSYKDTNLVALSAEISLAFWKQGDGNRVHINPNSTYVTTEDYVGDIFNPSMKLKIDPADLIKVFKRELI</sequence>
<evidence type="ECO:0000313" key="1">
    <source>
        <dbReference type="EMBL" id="CAB4176371.1"/>
    </source>
</evidence>
<evidence type="ECO:0000313" key="2">
    <source>
        <dbReference type="EMBL" id="CAB4181426.1"/>
    </source>
</evidence>
<gene>
    <name evidence="2" type="ORF">UFOVP1075_37</name>
    <name evidence="3" type="ORF">UFOVP1312_29</name>
    <name evidence="4" type="ORF">UFOVP1426_29</name>
    <name evidence="5" type="ORF">UFOVP1522_58</name>
    <name evidence="1" type="ORF">UFOVP989_29</name>
</gene>
<evidence type="ECO:0000313" key="3">
    <source>
        <dbReference type="EMBL" id="CAB4198738.1"/>
    </source>
</evidence>
<proteinExistence type="predicted"/>
<accession>A0A6J5RYU2</accession>
<organism evidence="3">
    <name type="scientific">uncultured Caudovirales phage</name>
    <dbReference type="NCBI Taxonomy" id="2100421"/>
    <lineage>
        <taxon>Viruses</taxon>
        <taxon>Duplodnaviria</taxon>
        <taxon>Heunggongvirae</taxon>
        <taxon>Uroviricota</taxon>
        <taxon>Caudoviricetes</taxon>
        <taxon>Peduoviridae</taxon>
        <taxon>Maltschvirus</taxon>
        <taxon>Maltschvirus maltsch</taxon>
    </lineage>
</organism>
<dbReference type="EMBL" id="LR797370">
    <property type="protein sequence ID" value="CAB4210654.1"/>
    <property type="molecule type" value="Genomic_DNA"/>
</dbReference>